<reference evidence="1" key="1">
    <citation type="submission" date="2023-06" db="EMBL/GenBank/DDBJ databases">
        <title>Genomic analysis of the entomopathogenic nematode Steinernema hermaphroditum.</title>
        <authorList>
            <person name="Schwarz E.M."/>
            <person name="Heppert J.K."/>
            <person name="Baniya A."/>
            <person name="Schwartz H.T."/>
            <person name="Tan C.-H."/>
            <person name="Antoshechkin I."/>
            <person name="Sternberg P.W."/>
            <person name="Goodrich-Blair H."/>
            <person name="Dillman A.R."/>
        </authorList>
    </citation>
    <scope>NUCLEOTIDE SEQUENCE</scope>
    <source>
        <strain evidence="1">PS9179</strain>
        <tissue evidence="1">Whole animal</tissue>
    </source>
</reference>
<sequence>MDRGCLRLDDFSKFDNVEYRQCIFKPFVGEFMSTVCISDDSCHVILKGADKKTVSLTCRVSAKEFERKWNVKPRNLIRISDFGLRTTSEYGPLMLSLEDTTIITKEGSEILIVFGDLFRFSEKAQCTDTYPYEHNPSLCCAVVVLDSMWQQDEILYLNCTDGQRNRIVFSCEDLREGGVPRVQFFLNILKTQRFRAGQIVRMSNFTIASLPNGIVEFWLTEDSAISTFSNRTRATFRCTALTDPPTAHSKR</sequence>
<name>A0AA39HD22_9BILA</name>
<gene>
    <name evidence="1" type="ORF">QR680_016715</name>
</gene>
<keyword evidence="2" id="KW-1185">Reference proteome</keyword>
<organism evidence="1 2">
    <name type="scientific">Steinernema hermaphroditum</name>
    <dbReference type="NCBI Taxonomy" id="289476"/>
    <lineage>
        <taxon>Eukaryota</taxon>
        <taxon>Metazoa</taxon>
        <taxon>Ecdysozoa</taxon>
        <taxon>Nematoda</taxon>
        <taxon>Chromadorea</taxon>
        <taxon>Rhabditida</taxon>
        <taxon>Tylenchina</taxon>
        <taxon>Panagrolaimomorpha</taxon>
        <taxon>Strongyloidoidea</taxon>
        <taxon>Steinernematidae</taxon>
        <taxon>Steinernema</taxon>
    </lineage>
</organism>
<dbReference type="AlphaFoldDB" id="A0AA39HD22"/>
<evidence type="ECO:0000313" key="1">
    <source>
        <dbReference type="EMBL" id="KAK0403094.1"/>
    </source>
</evidence>
<comment type="caution">
    <text evidence="1">The sequence shown here is derived from an EMBL/GenBank/DDBJ whole genome shotgun (WGS) entry which is preliminary data.</text>
</comment>
<dbReference type="Proteomes" id="UP001175271">
    <property type="component" value="Unassembled WGS sequence"/>
</dbReference>
<protein>
    <submittedName>
        <fullName evidence="1">Uncharacterized protein</fullName>
    </submittedName>
</protein>
<dbReference type="EMBL" id="JAUCMV010000004">
    <property type="protein sequence ID" value="KAK0403094.1"/>
    <property type="molecule type" value="Genomic_DNA"/>
</dbReference>
<accession>A0AA39HD22</accession>
<evidence type="ECO:0000313" key="2">
    <source>
        <dbReference type="Proteomes" id="UP001175271"/>
    </source>
</evidence>
<proteinExistence type="predicted"/>